<accession>A0ABR6X0Q0</accession>
<dbReference type="Gene3D" id="3.40.390.10">
    <property type="entry name" value="Collagenase (Catalytic Domain)"/>
    <property type="match status" value="1"/>
</dbReference>
<dbReference type="CDD" id="cd20169">
    <property type="entry name" value="Peptidase_M90_mtfA"/>
    <property type="match status" value="1"/>
</dbReference>
<reference evidence="1 2" key="1">
    <citation type="submission" date="2020-08" db="EMBL/GenBank/DDBJ databases">
        <title>Novel species isolated from subtropical streams in China.</title>
        <authorList>
            <person name="Lu H."/>
        </authorList>
    </citation>
    <scope>NUCLEOTIDE SEQUENCE [LARGE SCALE GENOMIC DNA]</scope>
    <source>
        <strain evidence="1 2">KACC 16656</strain>
    </source>
</reference>
<sequence length="268" mass="30726">MWLLASLTILLLLVFVVIPKLRLRYVLMRAFPHHFSKILRKNLPGYTRMPTDVQMQLKRKIRQFLHEKTFVACGDLEMNDEIRVTIAGKACLLLLNRETEVFPKLSHILVYPSAFVVPRQRIEGGGIVTHTNQTLSGESWSDGRVILAWDQIVNNPHNEKMGQDVVIHEFAHQLDSEDGSTNGAPVLPSTVAYRHWSQVMEREFLRLQSAIDQQEESVIDPYGATNPAEFFAVTTEAFFKKSAELASAHPELFKVLQAYYCIDPREWH</sequence>
<dbReference type="PANTHER" id="PTHR30164:SF2">
    <property type="entry name" value="PROTEIN MTFA"/>
    <property type="match status" value="1"/>
</dbReference>
<evidence type="ECO:0000313" key="2">
    <source>
        <dbReference type="Proteomes" id="UP000648257"/>
    </source>
</evidence>
<dbReference type="Proteomes" id="UP000648257">
    <property type="component" value="Unassembled WGS sequence"/>
</dbReference>
<proteinExistence type="predicted"/>
<dbReference type="InterPro" id="IPR042252">
    <property type="entry name" value="MtfA_N"/>
</dbReference>
<dbReference type="InterPro" id="IPR024079">
    <property type="entry name" value="MetalloPept_cat_dom_sf"/>
</dbReference>
<dbReference type="RefSeq" id="WP_186920673.1">
    <property type="nucleotide sequence ID" value="NZ_JACOFW010000001.1"/>
</dbReference>
<dbReference type="InterPro" id="IPR010384">
    <property type="entry name" value="MtfA_fam"/>
</dbReference>
<dbReference type="PANTHER" id="PTHR30164">
    <property type="entry name" value="MTFA PEPTIDASE"/>
    <property type="match status" value="1"/>
</dbReference>
<dbReference type="SUPFAM" id="SSF55486">
    <property type="entry name" value="Metalloproteases ('zincins'), catalytic domain"/>
    <property type="match status" value="1"/>
</dbReference>
<organism evidence="1 2">
    <name type="scientific">Undibacterium seohonense</name>
    <dbReference type="NCBI Taxonomy" id="1344950"/>
    <lineage>
        <taxon>Bacteria</taxon>
        <taxon>Pseudomonadati</taxon>
        <taxon>Pseudomonadota</taxon>
        <taxon>Betaproteobacteria</taxon>
        <taxon>Burkholderiales</taxon>
        <taxon>Oxalobacteraceae</taxon>
        <taxon>Undibacterium</taxon>
    </lineage>
</organism>
<dbReference type="EMBL" id="JACOFW010000001">
    <property type="protein sequence ID" value="MBC3805951.1"/>
    <property type="molecule type" value="Genomic_DNA"/>
</dbReference>
<dbReference type="Gene3D" id="1.10.472.150">
    <property type="entry name" value="Glucose-regulated metallo-peptidase M90, N-terminal domain"/>
    <property type="match status" value="1"/>
</dbReference>
<protein>
    <submittedName>
        <fullName evidence="1">Zinc-dependent peptidase</fullName>
    </submittedName>
</protein>
<dbReference type="Pfam" id="PF06167">
    <property type="entry name" value="Peptidase_M90"/>
    <property type="match status" value="1"/>
</dbReference>
<name>A0ABR6X0Q0_9BURK</name>
<keyword evidence="2" id="KW-1185">Reference proteome</keyword>
<comment type="caution">
    <text evidence="1">The sequence shown here is derived from an EMBL/GenBank/DDBJ whole genome shotgun (WGS) entry which is preliminary data.</text>
</comment>
<gene>
    <name evidence="1" type="ORF">H8K52_01170</name>
</gene>
<evidence type="ECO:0000313" key="1">
    <source>
        <dbReference type="EMBL" id="MBC3805951.1"/>
    </source>
</evidence>